<gene>
    <name evidence="3" type="ORF">PARMNEM_LOCUS3677</name>
</gene>
<dbReference type="InterPro" id="IPR036691">
    <property type="entry name" value="Endo/exonu/phosph_ase_sf"/>
</dbReference>
<evidence type="ECO:0000259" key="1">
    <source>
        <dbReference type="Pfam" id="PF00078"/>
    </source>
</evidence>
<dbReference type="Gene3D" id="3.60.10.10">
    <property type="entry name" value="Endonuclease/exonuclease/phosphatase"/>
    <property type="match status" value="1"/>
</dbReference>
<evidence type="ECO:0000313" key="4">
    <source>
        <dbReference type="Proteomes" id="UP001314205"/>
    </source>
</evidence>
<dbReference type="Pfam" id="PF00078">
    <property type="entry name" value="RVT_1"/>
    <property type="match status" value="1"/>
</dbReference>
<feature type="domain" description="Endonuclease/exonuclease/phosphatase" evidence="2">
    <location>
        <begin position="1"/>
        <end position="122"/>
    </location>
</feature>
<dbReference type="EMBL" id="CAVLGL010000035">
    <property type="protein sequence ID" value="CAK1582099.1"/>
    <property type="molecule type" value="Genomic_DNA"/>
</dbReference>
<name>A0AAV1KJQ8_9NEOP</name>
<evidence type="ECO:0000259" key="2">
    <source>
        <dbReference type="Pfam" id="PF14529"/>
    </source>
</evidence>
<dbReference type="PANTHER" id="PTHR19446">
    <property type="entry name" value="REVERSE TRANSCRIPTASES"/>
    <property type="match status" value="1"/>
</dbReference>
<proteinExistence type="predicted"/>
<reference evidence="3 4" key="1">
    <citation type="submission" date="2023-11" db="EMBL/GenBank/DDBJ databases">
        <authorList>
            <person name="Hedman E."/>
            <person name="Englund M."/>
            <person name="Stromberg M."/>
            <person name="Nyberg Akerstrom W."/>
            <person name="Nylinder S."/>
            <person name="Jareborg N."/>
            <person name="Kallberg Y."/>
            <person name="Kronander E."/>
        </authorList>
    </citation>
    <scope>NUCLEOTIDE SEQUENCE [LARGE SCALE GENOMIC DNA]</scope>
</reference>
<feature type="domain" description="Reverse transcriptase" evidence="1">
    <location>
        <begin position="250"/>
        <end position="366"/>
    </location>
</feature>
<dbReference type="InterPro" id="IPR000477">
    <property type="entry name" value="RT_dom"/>
</dbReference>
<dbReference type="InterPro" id="IPR005135">
    <property type="entry name" value="Endo/exonuclease/phosphatase"/>
</dbReference>
<evidence type="ECO:0000313" key="3">
    <source>
        <dbReference type="EMBL" id="CAK1582099.1"/>
    </source>
</evidence>
<comment type="caution">
    <text evidence="3">The sequence shown here is derived from an EMBL/GenBank/DDBJ whole genome shotgun (WGS) entry which is preliminary data.</text>
</comment>
<dbReference type="SUPFAM" id="SSF56219">
    <property type="entry name" value="DNase I-like"/>
    <property type="match status" value="1"/>
</dbReference>
<sequence>MLIASAYIEPDSDANNTLEHIDNFLQTSRWPNTIIGGDFNGWHHIWGSKTNKPRGCVVVELAYANDLFICNVGSSPTFETVTHGRDRTSIIDLTLAHGYIYDRIVGWKVNLSACPSSQHNAVEYEIEIGNSFSNSSSITNSTFKYNSNKANWGIFKDALHTLMTNTDILERDIGSLNTAGLENLIDDICEVIHKACEESMPTKKGQSLTKHCPLWWTVSRAPTFPSTVKRSDSQNHTKAEQDSFRKLGKLGSFRPIGLLSVFGKLLEKLYIKRVTFCATKAGLLNRREFGFKEQTSTTAAIDMALSIVKATKKKGKQVLGVSLDILSAFDNAWWPALFERLRAIRCPKNIFHLIESYMTNCTVTLEYAGARVTKRNTKGSAKGRHADPFYGTWFWMSCLRLNFQVDIICKPLRMLSYLSSPQRM</sequence>
<dbReference type="Pfam" id="PF14529">
    <property type="entry name" value="Exo_endo_phos_2"/>
    <property type="match status" value="1"/>
</dbReference>
<evidence type="ECO:0008006" key="5">
    <source>
        <dbReference type="Google" id="ProtNLM"/>
    </source>
</evidence>
<dbReference type="GO" id="GO:0003824">
    <property type="term" value="F:catalytic activity"/>
    <property type="evidence" value="ECO:0007669"/>
    <property type="project" value="InterPro"/>
</dbReference>
<keyword evidence="4" id="KW-1185">Reference proteome</keyword>
<protein>
    <recommendedName>
        <fullName evidence="5">Reverse transcriptase domain-containing protein</fullName>
    </recommendedName>
</protein>
<accession>A0AAV1KJQ8</accession>
<dbReference type="Proteomes" id="UP001314205">
    <property type="component" value="Unassembled WGS sequence"/>
</dbReference>
<organism evidence="3 4">
    <name type="scientific">Parnassius mnemosyne</name>
    <name type="common">clouded apollo</name>
    <dbReference type="NCBI Taxonomy" id="213953"/>
    <lineage>
        <taxon>Eukaryota</taxon>
        <taxon>Metazoa</taxon>
        <taxon>Ecdysozoa</taxon>
        <taxon>Arthropoda</taxon>
        <taxon>Hexapoda</taxon>
        <taxon>Insecta</taxon>
        <taxon>Pterygota</taxon>
        <taxon>Neoptera</taxon>
        <taxon>Endopterygota</taxon>
        <taxon>Lepidoptera</taxon>
        <taxon>Glossata</taxon>
        <taxon>Ditrysia</taxon>
        <taxon>Papilionoidea</taxon>
        <taxon>Papilionidae</taxon>
        <taxon>Parnassiinae</taxon>
        <taxon>Parnassini</taxon>
        <taxon>Parnassius</taxon>
        <taxon>Driopa</taxon>
    </lineage>
</organism>
<dbReference type="AlphaFoldDB" id="A0AAV1KJQ8"/>